<keyword evidence="7" id="KW-0067">ATP-binding</keyword>
<evidence type="ECO:0000256" key="2">
    <source>
        <dbReference type="ARBA" id="ARBA00008149"/>
    </source>
</evidence>
<keyword evidence="4 10" id="KW-0812">Transmembrane</keyword>
<dbReference type="AlphaFoldDB" id="A0A6V8KZG1"/>
<dbReference type="GO" id="GO:0005524">
    <property type="term" value="F:ATP binding"/>
    <property type="evidence" value="ECO:0007669"/>
    <property type="project" value="UniProtKB-KW"/>
</dbReference>
<comment type="similarity">
    <text evidence="2">Belongs to the EccB family.</text>
</comment>
<keyword evidence="9 10" id="KW-0472">Membrane</keyword>
<feature type="transmembrane region" description="Helical" evidence="10">
    <location>
        <begin position="38"/>
        <end position="61"/>
    </location>
</feature>
<dbReference type="InterPro" id="IPR007795">
    <property type="entry name" value="T7SS_EccB"/>
</dbReference>
<evidence type="ECO:0000256" key="3">
    <source>
        <dbReference type="ARBA" id="ARBA00022475"/>
    </source>
</evidence>
<proteinExistence type="inferred from homology"/>
<dbReference type="PANTHER" id="PTHR40765">
    <property type="entry name" value="ESX-2 SECRETION SYSTEM ATPASE ECCB2"/>
    <property type="match status" value="1"/>
</dbReference>
<evidence type="ECO:0000256" key="10">
    <source>
        <dbReference type="SAM" id="Phobius"/>
    </source>
</evidence>
<sequence>MATRRDQLHSYQFLTQRVISAFVMRETDPAQSPLRRGVGAVFGGVMIAVLVAAGFGIYGIITKIGSDGWKTDGAVVIEKETGASFVYAQGVLRPTLNYTSAVLASGRPSTKPFRVSSNSLREVPRGTTVGIPGAPDSLPSAKRRVGLPWTVCATPGTDTSGSPTSTVTLVVAGAPTGGRAVGADEGILVRDIQRGETYLVWHGHRHGIASPDRLVPALFGTATPALAGTAWLNSLTAGADITRITIDDRGNPSTAFPDRAIGDVLIAQTGSGPQHYLVFDDGVAAITPLQLAVLGAEYEVRPVEVPLSVVTPQDKQSARLRPVQGDIAPPTSVPTLVQASGNEQLCAVTADAQSTAAIRVGGTVAGLETATPTRARGDGGVALADRVLVPAGRIAVVRVLGAPTAEAGPYYLVTDVGIKYAAADEQVLTLLGYPPQEAVNVPAALVSRIPSGPTLDPVRAGQPATIP</sequence>
<dbReference type="InterPro" id="IPR042485">
    <property type="entry name" value="T7SS_EccB_R3"/>
</dbReference>
<evidence type="ECO:0000256" key="5">
    <source>
        <dbReference type="ARBA" id="ARBA00022741"/>
    </source>
</evidence>
<dbReference type="InterPro" id="IPR044857">
    <property type="entry name" value="T7SS_EccB_R1"/>
</dbReference>
<dbReference type="Gene3D" id="2.40.50.910">
    <property type="entry name" value="Type VII secretion system EccB, repeat 3 domain"/>
    <property type="match status" value="1"/>
</dbReference>
<evidence type="ECO:0000256" key="4">
    <source>
        <dbReference type="ARBA" id="ARBA00022692"/>
    </source>
</evidence>
<reference evidence="11 12" key="1">
    <citation type="submission" date="2020-03" db="EMBL/GenBank/DDBJ databases">
        <title>Whole genome shotgun sequence of Phytohabitans rumicis NBRC 108638.</title>
        <authorList>
            <person name="Komaki H."/>
            <person name="Tamura T."/>
        </authorList>
    </citation>
    <scope>NUCLEOTIDE SEQUENCE [LARGE SCALE GENOMIC DNA]</scope>
    <source>
        <strain evidence="11 12">NBRC 108638</strain>
    </source>
</reference>
<evidence type="ECO:0000256" key="8">
    <source>
        <dbReference type="ARBA" id="ARBA00022989"/>
    </source>
</evidence>
<evidence type="ECO:0000313" key="11">
    <source>
        <dbReference type="EMBL" id="GFJ88740.1"/>
    </source>
</evidence>
<evidence type="ECO:0000256" key="9">
    <source>
        <dbReference type="ARBA" id="ARBA00023136"/>
    </source>
</evidence>
<evidence type="ECO:0000256" key="1">
    <source>
        <dbReference type="ARBA" id="ARBA00004162"/>
    </source>
</evidence>
<dbReference type="PANTHER" id="PTHR40765:SF2">
    <property type="entry name" value="ESX-2 SECRETION SYSTEM ATPASE ECCB2"/>
    <property type="match status" value="1"/>
</dbReference>
<keyword evidence="5" id="KW-0547">Nucleotide-binding</keyword>
<protein>
    <submittedName>
        <fullName evidence="11">Type VII secretion protein EccB</fullName>
    </submittedName>
</protein>
<dbReference type="Gene3D" id="3.30.2390.20">
    <property type="entry name" value="Type VII secretion system EccB, repeat 1 domain"/>
    <property type="match status" value="1"/>
</dbReference>
<organism evidence="11 12">
    <name type="scientific">Phytohabitans rumicis</name>
    <dbReference type="NCBI Taxonomy" id="1076125"/>
    <lineage>
        <taxon>Bacteria</taxon>
        <taxon>Bacillati</taxon>
        <taxon>Actinomycetota</taxon>
        <taxon>Actinomycetes</taxon>
        <taxon>Micromonosporales</taxon>
        <taxon>Micromonosporaceae</taxon>
    </lineage>
</organism>
<gene>
    <name evidence="11" type="ORF">Prum_023820</name>
</gene>
<evidence type="ECO:0000256" key="7">
    <source>
        <dbReference type="ARBA" id="ARBA00022840"/>
    </source>
</evidence>
<keyword evidence="8 10" id="KW-1133">Transmembrane helix</keyword>
<dbReference type="GO" id="GO:0016787">
    <property type="term" value="F:hydrolase activity"/>
    <property type="evidence" value="ECO:0007669"/>
    <property type="project" value="UniProtKB-KW"/>
</dbReference>
<evidence type="ECO:0000256" key="6">
    <source>
        <dbReference type="ARBA" id="ARBA00022801"/>
    </source>
</evidence>
<keyword evidence="3" id="KW-1003">Cell membrane</keyword>
<comment type="caution">
    <text evidence="11">The sequence shown here is derived from an EMBL/GenBank/DDBJ whole genome shotgun (WGS) entry which is preliminary data.</text>
</comment>
<accession>A0A6V8KZG1</accession>
<dbReference type="Proteomes" id="UP000482960">
    <property type="component" value="Unassembled WGS sequence"/>
</dbReference>
<keyword evidence="6" id="KW-0378">Hydrolase</keyword>
<keyword evidence="12" id="KW-1185">Reference proteome</keyword>
<dbReference type="GO" id="GO:0005576">
    <property type="term" value="C:extracellular region"/>
    <property type="evidence" value="ECO:0007669"/>
    <property type="project" value="TreeGrafter"/>
</dbReference>
<name>A0A6V8KZG1_9ACTN</name>
<reference evidence="11 12" key="2">
    <citation type="submission" date="2020-03" db="EMBL/GenBank/DDBJ databases">
        <authorList>
            <person name="Ichikawa N."/>
            <person name="Kimura A."/>
            <person name="Kitahashi Y."/>
            <person name="Uohara A."/>
        </authorList>
    </citation>
    <scope>NUCLEOTIDE SEQUENCE [LARGE SCALE GENOMIC DNA]</scope>
    <source>
        <strain evidence="11 12">NBRC 108638</strain>
    </source>
</reference>
<dbReference type="EMBL" id="BLPG01000001">
    <property type="protein sequence ID" value="GFJ88740.1"/>
    <property type="molecule type" value="Genomic_DNA"/>
</dbReference>
<dbReference type="Pfam" id="PF05108">
    <property type="entry name" value="T7SS_ESX1_EccB"/>
    <property type="match status" value="1"/>
</dbReference>
<dbReference type="NCBIfam" id="TIGR03919">
    <property type="entry name" value="T7SS_EccB"/>
    <property type="match status" value="1"/>
</dbReference>
<dbReference type="GO" id="GO:0005886">
    <property type="term" value="C:plasma membrane"/>
    <property type="evidence" value="ECO:0007669"/>
    <property type="project" value="UniProtKB-SubCell"/>
</dbReference>
<dbReference type="RefSeq" id="WP_173076224.1">
    <property type="nucleotide sequence ID" value="NZ_BAABJB010000045.1"/>
</dbReference>
<evidence type="ECO:0000313" key="12">
    <source>
        <dbReference type="Proteomes" id="UP000482960"/>
    </source>
</evidence>
<comment type="subcellular location">
    <subcellularLocation>
        <location evidence="1">Cell membrane</location>
        <topology evidence="1">Single-pass membrane protein</topology>
    </subcellularLocation>
</comment>